<gene>
    <name evidence="1" type="ORF">SAMN05216555_11844</name>
</gene>
<dbReference type="NCBIfam" id="NF006743">
    <property type="entry name" value="PRK09270.1-2"/>
    <property type="match status" value="1"/>
</dbReference>
<dbReference type="SUPFAM" id="SSF52540">
    <property type="entry name" value="P-loop containing nucleoside triphosphate hydrolases"/>
    <property type="match status" value="1"/>
</dbReference>
<dbReference type="STRING" id="1045773.SAMN05216555_11844"/>
<evidence type="ECO:0000313" key="1">
    <source>
        <dbReference type="EMBL" id="SDJ87027.1"/>
    </source>
</evidence>
<evidence type="ECO:0000313" key="2">
    <source>
        <dbReference type="Proteomes" id="UP000182130"/>
    </source>
</evidence>
<protein>
    <recommendedName>
        <fullName evidence="3">Panthothenate kinase</fullName>
    </recommendedName>
</protein>
<organism evidence="1 2">
    <name type="scientific">Arthrobacter cupressi</name>
    <dbReference type="NCBI Taxonomy" id="1045773"/>
    <lineage>
        <taxon>Bacteria</taxon>
        <taxon>Bacillati</taxon>
        <taxon>Actinomycetota</taxon>
        <taxon>Actinomycetes</taxon>
        <taxon>Micrococcales</taxon>
        <taxon>Micrococcaceae</taxon>
        <taxon>Arthrobacter</taxon>
    </lineage>
</organism>
<dbReference type="AlphaFoldDB" id="A0A1G8X9I7"/>
<evidence type="ECO:0008006" key="3">
    <source>
        <dbReference type="Google" id="ProtNLM"/>
    </source>
</evidence>
<dbReference type="Gene3D" id="3.40.50.300">
    <property type="entry name" value="P-loop containing nucleotide triphosphate hydrolases"/>
    <property type="match status" value="2"/>
</dbReference>
<dbReference type="RefSeq" id="WP_074591142.1">
    <property type="nucleotide sequence ID" value="NZ_FNEI01000018.1"/>
</dbReference>
<dbReference type="PANTHER" id="PTHR10285">
    <property type="entry name" value="URIDINE KINASE"/>
    <property type="match status" value="1"/>
</dbReference>
<reference evidence="2" key="1">
    <citation type="submission" date="2016-10" db="EMBL/GenBank/DDBJ databases">
        <authorList>
            <person name="Varghese N."/>
            <person name="Submissions S."/>
        </authorList>
    </citation>
    <scope>NUCLEOTIDE SEQUENCE [LARGE SCALE GENOMIC DNA]</scope>
    <source>
        <strain evidence="2">CGMCC 1.10783</strain>
    </source>
</reference>
<accession>A0A1G8X9I7</accession>
<proteinExistence type="predicted"/>
<dbReference type="EMBL" id="FNEI01000018">
    <property type="protein sequence ID" value="SDJ87027.1"/>
    <property type="molecule type" value="Genomic_DNA"/>
</dbReference>
<sequence>MDTETNAREASGTSQHEAFAHPAIAAALKDLEHQLEQNNRLILGITGPPGVGKSTFAACLAAHFGPDRSIVVPMDGFHLGEAVIAGTELRQRKGAIDTFDVGGYLSLLQRLRSRDEDVVYAPLYTREIEEPIAASIAVPAGIPLVITEGNYLLSPEPAWRKVRGQLDAVWYLELEQHLRLERLIRRHVEFGKEPAAAEAWAKGSDEANARLIQADSHRADRILPWS</sequence>
<dbReference type="OrthoDB" id="3192509at2"/>
<dbReference type="InterPro" id="IPR027417">
    <property type="entry name" value="P-loop_NTPase"/>
</dbReference>
<dbReference type="Proteomes" id="UP000182130">
    <property type="component" value="Unassembled WGS sequence"/>
</dbReference>
<name>A0A1G8X9I7_9MICC</name>
<keyword evidence="2" id="KW-1185">Reference proteome</keyword>